<dbReference type="STRING" id="542762.A0A4S4D9Y3"/>
<accession>A0A4S4D9Y3</accession>
<protein>
    <recommendedName>
        <fullName evidence="1">SAC domain-containing protein</fullName>
    </recommendedName>
</protein>
<dbReference type="PROSITE" id="PS50275">
    <property type="entry name" value="SAC"/>
    <property type="match status" value="1"/>
</dbReference>
<dbReference type="GO" id="GO:0043812">
    <property type="term" value="F:phosphatidylinositol-4-phosphate phosphatase activity"/>
    <property type="evidence" value="ECO:0007669"/>
    <property type="project" value="TreeGrafter"/>
</dbReference>
<name>A0A4S4D9Y3_CAMSN</name>
<feature type="domain" description="SAC" evidence="1">
    <location>
        <begin position="1"/>
        <end position="231"/>
    </location>
</feature>
<dbReference type="Proteomes" id="UP000306102">
    <property type="component" value="Unassembled WGS sequence"/>
</dbReference>
<reference evidence="2 3" key="1">
    <citation type="journal article" date="2018" name="Proc. Natl. Acad. Sci. U.S.A.">
        <title>Draft genome sequence of Camellia sinensis var. sinensis provides insights into the evolution of the tea genome and tea quality.</title>
        <authorList>
            <person name="Wei C."/>
            <person name="Yang H."/>
            <person name="Wang S."/>
            <person name="Zhao J."/>
            <person name="Liu C."/>
            <person name="Gao L."/>
            <person name="Xia E."/>
            <person name="Lu Y."/>
            <person name="Tai Y."/>
            <person name="She G."/>
            <person name="Sun J."/>
            <person name="Cao H."/>
            <person name="Tong W."/>
            <person name="Gao Q."/>
            <person name="Li Y."/>
            <person name="Deng W."/>
            <person name="Jiang X."/>
            <person name="Wang W."/>
            <person name="Chen Q."/>
            <person name="Zhang S."/>
            <person name="Li H."/>
            <person name="Wu J."/>
            <person name="Wang P."/>
            <person name="Li P."/>
            <person name="Shi C."/>
            <person name="Zheng F."/>
            <person name="Jian J."/>
            <person name="Huang B."/>
            <person name="Shan D."/>
            <person name="Shi M."/>
            <person name="Fang C."/>
            <person name="Yue Y."/>
            <person name="Li F."/>
            <person name="Li D."/>
            <person name="Wei S."/>
            <person name="Han B."/>
            <person name="Jiang C."/>
            <person name="Yin Y."/>
            <person name="Xia T."/>
            <person name="Zhang Z."/>
            <person name="Bennetzen J.L."/>
            <person name="Zhao S."/>
            <person name="Wan X."/>
        </authorList>
    </citation>
    <scope>NUCLEOTIDE SEQUENCE [LARGE SCALE GENOMIC DNA]</scope>
    <source>
        <strain evidence="3">cv. Shuchazao</strain>
        <tissue evidence="2">Leaf</tissue>
    </source>
</reference>
<organism evidence="2 3">
    <name type="scientific">Camellia sinensis var. sinensis</name>
    <name type="common">China tea</name>
    <dbReference type="NCBI Taxonomy" id="542762"/>
    <lineage>
        <taxon>Eukaryota</taxon>
        <taxon>Viridiplantae</taxon>
        <taxon>Streptophyta</taxon>
        <taxon>Embryophyta</taxon>
        <taxon>Tracheophyta</taxon>
        <taxon>Spermatophyta</taxon>
        <taxon>Magnoliopsida</taxon>
        <taxon>eudicotyledons</taxon>
        <taxon>Gunneridae</taxon>
        <taxon>Pentapetalae</taxon>
        <taxon>asterids</taxon>
        <taxon>Ericales</taxon>
        <taxon>Theaceae</taxon>
        <taxon>Camellia</taxon>
    </lineage>
</organism>
<dbReference type="InterPro" id="IPR002013">
    <property type="entry name" value="SAC_dom"/>
</dbReference>
<evidence type="ECO:0000313" key="2">
    <source>
        <dbReference type="EMBL" id="THF99307.1"/>
    </source>
</evidence>
<dbReference type="PANTHER" id="PTHR45662:SF2">
    <property type="entry name" value="PHOSPHATIDYLINOSITOL-3-PHOSPHATASE SAC1"/>
    <property type="match status" value="1"/>
</dbReference>
<proteinExistence type="predicted"/>
<dbReference type="GO" id="GO:0046856">
    <property type="term" value="P:phosphatidylinositol dephosphorylation"/>
    <property type="evidence" value="ECO:0007669"/>
    <property type="project" value="TreeGrafter"/>
</dbReference>
<dbReference type="Pfam" id="PF02383">
    <property type="entry name" value="Syja_N"/>
    <property type="match status" value="1"/>
</dbReference>
<dbReference type="GO" id="GO:0005783">
    <property type="term" value="C:endoplasmic reticulum"/>
    <property type="evidence" value="ECO:0007669"/>
    <property type="project" value="TreeGrafter"/>
</dbReference>
<comment type="caution">
    <text evidence="2">The sequence shown here is derived from an EMBL/GenBank/DDBJ whole genome shotgun (WGS) entry which is preliminary data.</text>
</comment>
<sequence length="295" mass="33606">MWRRGADSDGFVANFVESEQIMQFSGHTTSFVQIRGLIPFLWEQIVDLIYKPKFEIVKAEEAPRVVERHCLDLREKYGNVLAIDLVNKHGGEGRLSEIFSSLMQHVVSDDVRYLHFDFHHICGHVHFERLSMLYDQIENFLVKNRYLLLNEKSEKVEEQLGVVGTNCSGGDSGLGEVECVSMLGQKMLEFQLGRIGIFDAEESISTHPNFDDNFKILWANHGDDISIQYSGTPALKGDFVRCGQRTVQGILKDGCNALVRYYLNNFVDGTKQSFPLALSLVLLEFFLTVLSFELR</sequence>
<keyword evidence="3" id="KW-1185">Reference proteome</keyword>
<dbReference type="PANTHER" id="PTHR45662">
    <property type="entry name" value="PHOSPHATIDYLINOSITIDE PHOSPHATASE SAC1"/>
    <property type="match status" value="1"/>
</dbReference>
<evidence type="ECO:0000259" key="1">
    <source>
        <dbReference type="PROSITE" id="PS50275"/>
    </source>
</evidence>
<dbReference type="EMBL" id="SDRB02011974">
    <property type="protein sequence ID" value="THF99307.1"/>
    <property type="molecule type" value="Genomic_DNA"/>
</dbReference>
<dbReference type="AlphaFoldDB" id="A0A4S4D9Y3"/>
<evidence type="ECO:0000313" key="3">
    <source>
        <dbReference type="Proteomes" id="UP000306102"/>
    </source>
</evidence>
<gene>
    <name evidence="2" type="ORF">TEA_002686</name>
</gene>